<reference evidence="15 18" key="3">
    <citation type="submission" date="2023-12" db="EMBL/GenBank/DDBJ databases">
        <authorList>
            <person name="Easwaran N."/>
            <person name="Lazarus H.P.S."/>
        </authorList>
    </citation>
    <scope>NUCLEOTIDE SEQUENCE [LARGE SCALE GENOMIC DNA]</scope>
    <source>
        <strain evidence="15 18">VIT-2023</strain>
    </source>
</reference>
<evidence type="ECO:0000313" key="17">
    <source>
        <dbReference type="Proteomes" id="UP000072605"/>
    </source>
</evidence>
<dbReference type="InterPro" id="IPR023011">
    <property type="entry name" value="ATP_synth_F0_asu_AS"/>
</dbReference>
<dbReference type="SUPFAM" id="SSF81336">
    <property type="entry name" value="F1F0 ATP synthase subunit A"/>
    <property type="match status" value="1"/>
</dbReference>
<dbReference type="GeneID" id="90838445"/>
<evidence type="ECO:0000256" key="6">
    <source>
        <dbReference type="ARBA" id="ARBA00022781"/>
    </source>
</evidence>
<feature type="transmembrane region" description="Helical" evidence="11">
    <location>
        <begin position="119"/>
        <end position="137"/>
    </location>
</feature>
<organism evidence="13 16">
    <name type="scientific">Exiguobacterium indicum</name>
    <dbReference type="NCBI Taxonomy" id="296995"/>
    <lineage>
        <taxon>Bacteria</taxon>
        <taxon>Bacillati</taxon>
        <taxon>Bacillota</taxon>
        <taxon>Bacilli</taxon>
        <taxon>Bacillales</taxon>
        <taxon>Bacillales Family XII. Incertae Sedis</taxon>
        <taxon>Exiguobacterium</taxon>
    </lineage>
</organism>
<dbReference type="Proteomes" id="UP000072605">
    <property type="component" value="Unassembled WGS sequence"/>
</dbReference>
<keyword evidence="4 11" id="KW-0138">CF(0)</keyword>
<evidence type="ECO:0000256" key="12">
    <source>
        <dbReference type="RuleBase" id="RU000483"/>
    </source>
</evidence>
<evidence type="ECO:0000256" key="7">
    <source>
        <dbReference type="ARBA" id="ARBA00022989"/>
    </source>
</evidence>
<dbReference type="Gene3D" id="1.20.120.220">
    <property type="entry name" value="ATP synthase, F0 complex, subunit A"/>
    <property type="match status" value="1"/>
</dbReference>
<protein>
    <recommendedName>
        <fullName evidence="11 12">ATP synthase subunit a</fullName>
    </recommendedName>
    <alternativeName>
        <fullName evidence="11">ATP synthase F0 sector subunit a</fullName>
    </alternativeName>
    <alternativeName>
        <fullName evidence="11">F-ATPase subunit 6</fullName>
    </alternativeName>
</protein>
<comment type="function">
    <text evidence="11 12">Key component of the proton channel; it plays a direct role in the translocation of protons across the membrane.</text>
</comment>
<dbReference type="EMBL" id="LNQL01000001">
    <property type="protein sequence ID" value="KSU49892.1"/>
    <property type="molecule type" value="Genomic_DNA"/>
</dbReference>
<dbReference type="RefSeq" id="WP_023469500.1">
    <property type="nucleotide sequence ID" value="NZ_FMYN01000001.1"/>
</dbReference>
<dbReference type="InterPro" id="IPR000568">
    <property type="entry name" value="ATP_synth_F0_asu"/>
</dbReference>
<feature type="transmembrane region" description="Helical" evidence="11">
    <location>
        <begin position="172"/>
        <end position="191"/>
    </location>
</feature>
<keyword evidence="18" id="KW-1185">Reference proteome</keyword>
<dbReference type="HAMAP" id="MF_01393">
    <property type="entry name" value="ATP_synth_a_bact"/>
    <property type="match status" value="1"/>
</dbReference>
<dbReference type="EMBL" id="JBAWKY010000001">
    <property type="protein sequence ID" value="MEI4462132.1"/>
    <property type="molecule type" value="Genomic_DNA"/>
</dbReference>
<dbReference type="GO" id="GO:0046933">
    <property type="term" value="F:proton-transporting ATP synthase activity, rotational mechanism"/>
    <property type="evidence" value="ECO:0007669"/>
    <property type="project" value="UniProtKB-UniRule"/>
</dbReference>
<dbReference type="Pfam" id="PF00119">
    <property type="entry name" value="ATP-synt_A"/>
    <property type="match status" value="1"/>
</dbReference>
<keyword evidence="8 11" id="KW-0406">Ion transport</keyword>
<evidence type="ECO:0000313" key="16">
    <source>
        <dbReference type="Proteomes" id="UP000053797"/>
    </source>
</evidence>
<dbReference type="Proteomes" id="UP001387110">
    <property type="component" value="Unassembled WGS sequence"/>
</dbReference>
<dbReference type="PANTHER" id="PTHR42823:SF3">
    <property type="entry name" value="ATP SYNTHASE SUBUNIT A, CHLOROPLASTIC"/>
    <property type="match status" value="1"/>
</dbReference>
<dbReference type="CDD" id="cd00310">
    <property type="entry name" value="ATP-synt_Fo_a_6"/>
    <property type="match status" value="1"/>
</dbReference>
<evidence type="ECO:0000313" key="13">
    <source>
        <dbReference type="EMBL" id="KSU49892.1"/>
    </source>
</evidence>
<feature type="transmembrane region" description="Helical" evidence="11">
    <location>
        <begin position="221"/>
        <end position="240"/>
    </location>
</feature>
<keyword evidence="7 11" id="KW-1133">Transmembrane helix</keyword>
<evidence type="ECO:0000256" key="2">
    <source>
        <dbReference type="ARBA" id="ARBA00006810"/>
    </source>
</evidence>
<evidence type="ECO:0000256" key="10">
    <source>
        <dbReference type="ARBA" id="ARBA00023310"/>
    </source>
</evidence>
<keyword evidence="3 11" id="KW-0813">Transport</keyword>
<dbReference type="GO" id="GO:0045259">
    <property type="term" value="C:proton-transporting ATP synthase complex"/>
    <property type="evidence" value="ECO:0007669"/>
    <property type="project" value="UniProtKB-KW"/>
</dbReference>
<comment type="similarity">
    <text evidence="2 11 12">Belongs to the ATPase A chain family.</text>
</comment>
<dbReference type="GO" id="GO:0005886">
    <property type="term" value="C:plasma membrane"/>
    <property type="evidence" value="ECO:0007669"/>
    <property type="project" value="UniProtKB-SubCell"/>
</dbReference>
<feature type="transmembrane region" description="Helical" evidence="11">
    <location>
        <begin position="20"/>
        <end position="41"/>
    </location>
</feature>
<name>A0A0V8GI06_9BACL</name>
<dbReference type="AlphaFoldDB" id="A0A0V8GI06"/>
<evidence type="ECO:0000256" key="11">
    <source>
        <dbReference type="HAMAP-Rule" id="MF_01393"/>
    </source>
</evidence>
<gene>
    <name evidence="11 15" type="primary">atpB</name>
    <name evidence="13" type="ORF">AS033_00560</name>
    <name evidence="14" type="ORF">RSA11_02105</name>
    <name evidence="15" type="ORF">SZL87_06760</name>
</gene>
<evidence type="ECO:0000313" key="15">
    <source>
        <dbReference type="EMBL" id="MEI4462132.1"/>
    </source>
</evidence>
<feature type="transmembrane region" description="Helical" evidence="11">
    <location>
        <begin position="80"/>
        <end position="99"/>
    </location>
</feature>
<dbReference type="EMBL" id="LDQV01000008">
    <property type="protein sequence ID" value="KTR28234.1"/>
    <property type="molecule type" value="Genomic_DNA"/>
</dbReference>
<evidence type="ECO:0000256" key="3">
    <source>
        <dbReference type="ARBA" id="ARBA00022448"/>
    </source>
</evidence>
<comment type="caution">
    <text evidence="13">The sequence shown here is derived from an EMBL/GenBank/DDBJ whole genome shotgun (WGS) entry which is preliminary data.</text>
</comment>
<evidence type="ECO:0000256" key="9">
    <source>
        <dbReference type="ARBA" id="ARBA00023136"/>
    </source>
</evidence>
<keyword evidence="10 11" id="KW-0066">ATP synthesis</keyword>
<dbReference type="InterPro" id="IPR035908">
    <property type="entry name" value="F0_ATP_A_sf"/>
</dbReference>
<keyword evidence="5 11" id="KW-0812">Transmembrane</keyword>
<keyword evidence="9 11" id="KW-0472">Membrane</keyword>
<evidence type="ECO:0000256" key="1">
    <source>
        <dbReference type="ARBA" id="ARBA00004141"/>
    </source>
</evidence>
<dbReference type="PROSITE" id="PS00449">
    <property type="entry name" value="ATPASE_A"/>
    <property type="match status" value="1"/>
</dbReference>
<dbReference type="PRINTS" id="PR00123">
    <property type="entry name" value="ATPASEA"/>
</dbReference>
<reference evidence="14 17" key="2">
    <citation type="journal article" date="2016" name="Front. Microbiol.">
        <title>Genomic Resource of Rice Seed Associated Bacteria.</title>
        <authorList>
            <person name="Midha S."/>
            <person name="Bansal K."/>
            <person name="Sharma S."/>
            <person name="Kumar N."/>
            <person name="Patil P.P."/>
            <person name="Chaudhry V."/>
            <person name="Patil P.B."/>
        </authorList>
    </citation>
    <scope>NUCLEOTIDE SEQUENCE [LARGE SCALE GENOMIC DNA]</scope>
    <source>
        <strain evidence="14 17">RSA11</strain>
    </source>
</reference>
<comment type="subcellular location">
    <subcellularLocation>
        <location evidence="11 12">Cell membrane</location>
        <topology evidence="11 12">Multi-pass membrane protein</topology>
    </subcellularLocation>
    <subcellularLocation>
        <location evidence="1">Membrane</location>
        <topology evidence="1">Multi-pass membrane protein</topology>
    </subcellularLocation>
</comment>
<evidence type="ECO:0000313" key="14">
    <source>
        <dbReference type="EMBL" id="KTR28234.1"/>
    </source>
</evidence>
<sequence length="247" mass="27375">MNHEMPLYEIPLWGDFVLYGSWTNLITVLIAAALVFLIAVAGTRRLVMKPTGAQNVMEMFLEFVRGIISSTMDWKTGGRFLTFGMTLFLFILVSNIMGLPFNVVTGHYIWFNSPTADPYVTLALSSLVVVLSHYYGVKMRGFGAYAKTFMTPMFIITIIEEFANTLTLGLRLYGNIFAGEIMIGIILSIGIVSGTNDFQFLGPVGAIISGIPMLIWQGFSLFIGGIQAYIFLILTMVYIGHKAAHDH</sequence>
<keyword evidence="6 11" id="KW-0375">Hydrogen ion transport</keyword>
<dbReference type="OrthoDB" id="9789241at2"/>
<dbReference type="PANTHER" id="PTHR42823">
    <property type="entry name" value="ATP SYNTHASE SUBUNIT A, CHLOROPLASTIC"/>
    <property type="match status" value="1"/>
</dbReference>
<accession>A0A0V8GI06</accession>
<dbReference type="NCBIfam" id="TIGR01131">
    <property type="entry name" value="ATP_synt_6_or_A"/>
    <property type="match status" value="1"/>
</dbReference>
<keyword evidence="11" id="KW-1003">Cell membrane</keyword>
<proteinExistence type="inferred from homology"/>
<reference evidence="13 16" key="1">
    <citation type="journal article" date="2015" name="Int. J. Syst. Evol. Microbiol.">
        <title>Exiguobacterium enclense sp. nov., isolated from sediment.</title>
        <authorList>
            <person name="Dastager S.G."/>
            <person name="Mawlankar R."/>
            <person name="Sonalkar V.V."/>
            <person name="Thorat M.N."/>
            <person name="Mual P."/>
            <person name="Verma A."/>
            <person name="Krishnamurthi S."/>
            <person name="Tang S.K."/>
            <person name="Li W.J."/>
        </authorList>
    </citation>
    <scope>NUCLEOTIDE SEQUENCE [LARGE SCALE GENOMIC DNA]</scope>
    <source>
        <strain evidence="13 16">NIO-1109</strain>
    </source>
</reference>
<dbReference type="GO" id="GO:0042777">
    <property type="term" value="P:proton motive force-driven plasma membrane ATP synthesis"/>
    <property type="evidence" value="ECO:0007669"/>
    <property type="project" value="TreeGrafter"/>
</dbReference>
<evidence type="ECO:0000256" key="4">
    <source>
        <dbReference type="ARBA" id="ARBA00022547"/>
    </source>
</evidence>
<dbReference type="NCBIfam" id="NF004479">
    <property type="entry name" value="PRK05815.1-4"/>
    <property type="match status" value="1"/>
</dbReference>
<evidence type="ECO:0000256" key="5">
    <source>
        <dbReference type="ARBA" id="ARBA00022692"/>
    </source>
</evidence>
<evidence type="ECO:0000256" key="8">
    <source>
        <dbReference type="ARBA" id="ARBA00023065"/>
    </source>
</evidence>
<dbReference type="Proteomes" id="UP000053797">
    <property type="component" value="Unassembled WGS sequence"/>
</dbReference>
<dbReference type="InterPro" id="IPR045082">
    <property type="entry name" value="ATP_syn_F0_a_bact/chloroplast"/>
</dbReference>
<evidence type="ECO:0000313" key="18">
    <source>
        <dbReference type="Proteomes" id="UP001387110"/>
    </source>
</evidence>